<protein>
    <submittedName>
        <fullName evidence="2">Uncharacterized protein</fullName>
    </submittedName>
</protein>
<gene>
    <name evidence="2" type="ORF">F2P56_009564</name>
</gene>
<accession>A0A833XX86</accession>
<keyword evidence="1" id="KW-1133">Transmembrane helix</keyword>
<dbReference type="EMBL" id="LIHL02000004">
    <property type="protein sequence ID" value="KAF5472902.1"/>
    <property type="molecule type" value="Genomic_DNA"/>
</dbReference>
<proteinExistence type="predicted"/>
<sequence>MVRSLWSGAHVDWVYLASIGASGGIVVMWDRRVVKKVEEYIGRYTIVCSFKSVFDNFLWAFAGVYGPNLDADRGFLWDEVAGVYSWWDLLCVLGVISML</sequence>
<dbReference type="Proteomes" id="UP000619265">
    <property type="component" value="Unassembled WGS sequence"/>
</dbReference>
<keyword evidence="1" id="KW-0812">Transmembrane</keyword>
<reference evidence="2" key="2">
    <citation type="submission" date="2020-03" db="EMBL/GenBank/DDBJ databases">
        <title>Walnut 2.0.</title>
        <authorList>
            <person name="Marrano A."/>
            <person name="Britton M."/>
            <person name="Zimin A.V."/>
            <person name="Zaini P.A."/>
            <person name="Workman R."/>
            <person name="Puiu D."/>
            <person name="Bianco L."/>
            <person name="Allen B.J."/>
            <person name="Troggio M."/>
            <person name="Leslie C.A."/>
            <person name="Timp W."/>
            <person name="Dendekar A."/>
            <person name="Salzberg S.L."/>
            <person name="Neale D.B."/>
        </authorList>
    </citation>
    <scope>NUCLEOTIDE SEQUENCE</scope>
    <source>
        <tissue evidence="2">Leaves</tissue>
    </source>
</reference>
<organism evidence="2 3">
    <name type="scientific">Juglans regia</name>
    <name type="common">English walnut</name>
    <dbReference type="NCBI Taxonomy" id="51240"/>
    <lineage>
        <taxon>Eukaryota</taxon>
        <taxon>Viridiplantae</taxon>
        <taxon>Streptophyta</taxon>
        <taxon>Embryophyta</taxon>
        <taxon>Tracheophyta</taxon>
        <taxon>Spermatophyta</taxon>
        <taxon>Magnoliopsida</taxon>
        <taxon>eudicotyledons</taxon>
        <taxon>Gunneridae</taxon>
        <taxon>Pentapetalae</taxon>
        <taxon>rosids</taxon>
        <taxon>fabids</taxon>
        <taxon>Fagales</taxon>
        <taxon>Juglandaceae</taxon>
        <taxon>Juglans</taxon>
    </lineage>
</organism>
<keyword evidence="1" id="KW-0472">Membrane</keyword>
<reference evidence="2" key="1">
    <citation type="submission" date="2015-10" db="EMBL/GenBank/DDBJ databases">
        <authorList>
            <person name="Martinez-Garcia P.J."/>
            <person name="Crepeau M.W."/>
            <person name="Puiu D."/>
            <person name="Gonzalez-Ibeas D."/>
            <person name="Whalen J."/>
            <person name="Stevens K."/>
            <person name="Paul R."/>
            <person name="Butterfield T."/>
            <person name="Britton M."/>
            <person name="Reagan R."/>
            <person name="Chakraborty S."/>
            <person name="Walawage S.L."/>
            <person name="Vasquez-Gross H.A."/>
            <person name="Cardeno C."/>
            <person name="Famula R."/>
            <person name="Pratt K."/>
            <person name="Kuruganti S."/>
            <person name="Aradhya M.K."/>
            <person name="Leslie C.A."/>
            <person name="Dandekar A.M."/>
            <person name="Salzberg S.L."/>
            <person name="Wegrzyn J.L."/>
            <person name="Langley C.H."/>
            <person name="Neale D.B."/>
        </authorList>
    </citation>
    <scope>NUCLEOTIDE SEQUENCE</scope>
    <source>
        <tissue evidence="2">Leaves</tissue>
    </source>
</reference>
<evidence type="ECO:0000313" key="3">
    <source>
        <dbReference type="Proteomes" id="UP000619265"/>
    </source>
</evidence>
<feature type="transmembrane region" description="Helical" evidence="1">
    <location>
        <begin position="12"/>
        <end position="29"/>
    </location>
</feature>
<dbReference type="Gramene" id="Jr04_15180_p2">
    <property type="protein sequence ID" value="cds.Jr04_15180_p2"/>
    <property type="gene ID" value="Jr04_15180"/>
</dbReference>
<evidence type="ECO:0000313" key="2">
    <source>
        <dbReference type="EMBL" id="KAF5472902.1"/>
    </source>
</evidence>
<evidence type="ECO:0000256" key="1">
    <source>
        <dbReference type="SAM" id="Phobius"/>
    </source>
</evidence>
<name>A0A833XX86_JUGRE</name>
<dbReference type="AlphaFoldDB" id="A0A833XX86"/>
<comment type="caution">
    <text evidence="2">The sequence shown here is derived from an EMBL/GenBank/DDBJ whole genome shotgun (WGS) entry which is preliminary data.</text>
</comment>